<dbReference type="EMBL" id="JBANRG010000018">
    <property type="protein sequence ID" value="KAK7458043.1"/>
    <property type="molecule type" value="Genomic_DNA"/>
</dbReference>
<name>A0ABR1JDG7_9AGAR</name>
<evidence type="ECO:0000313" key="2">
    <source>
        <dbReference type="Proteomes" id="UP001498398"/>
    </source>
</evidence>
<gene>
    <name evidence="1" type="ORF">VKT23_020784</name>
</gene>
<proteinExistence type="predicted"/>
<comment type="caution">
    <text evidence="1">The sequence shown here is derived from an EMBL/GenBank/DDBJ whole genome shotgun (WGS) entry which is preliminary data.</text>
</comment>
<organism evidence="1 2">
    <name type="scientific">Marasmiellus scandens</name>
    <dbReference type="NCBI Taxonomy" id="2682957"/>
    <lineage>
        <taxon>Eukaryota</taxon>
        <taxon>Fungi</taxon>
        <taxon>Dikarya</taxon>
        <taxon>Basidiomycota</taxon>
        <taxon>Agaricomycotina</taxon>
        <taxon>Agaricomycetes</taxon>
        <taxon>Agaricomycetidae</taxon>
        <taxon>Agaricales</taxon>
        <taxon>Marasmiineae</taxon>
        <taxon>Omphalotaceae</taxon>
        <taxon>Marasmiellus</taxon>
    </lineage>
</organism>
<protein>
    <submittedName>
        <fullName evidence="1">Uncharacterized protein</fullName>
    </submittedName>
</protein>
<sequence length="379" mass="43667">MKIWNDVSPLVRNYLEWRIRNDMTNVVSTCGHKFHSEVFDIGGFFLNQNTGLICAATHTSYSQILPSTFSDTYTTAWQGLALPLHILQTPHDFDIFQHFDSNRIDFHATIASIPTLQYLQATTALPITLGSVMYLESNPDQWNDESLSRPLKIIGQFPNCDPAWSRDHFKPGTLMDNGWTRCTLDQLFESNVISLYNWPRAAICCRENLHKAWLSQAHCYVDMNKKQNYVIADRFTLYLAPKTSFLPQVIPTNLHLFIAPIQILPSPENGTLVDWGENGKTYYWSLDPDGKQRLSDKVSAFLGLPRFQPELRLPSWTDEQYETIFQYQVYKKDMIPVLMTMLVSMAGHFWPSSIPQNQSNWMILILVMSMKTHLMNGKT</sequence>
<evidence type="ECO:0000313" key="1">
    <source>
        <dbReference type="EMBL" id="KAK7458043.1"/>
    </source>
</evidence>
<dbReference type="Proteomes" id="UP001498398">
    <property type="component" value="Unassembled WGS sequence"/>
</dbReference>
<keyword evidence="2" id="KW-1185">Reference proteome</keyword>
<accession>A0ABR1JDG7</accession>
<reference evidence="1 2" key="1">
    <citation type="submission" date="2024-01" db="EMBL/GenBank/DDBJ databases">
        <title>A draft genome for the cacao thread blight pathogen Marasmiellus scandens.</title>
        <authorList>
            <person name="Baruah I.K."/>
            <person name="Leung J."/>
            <person name="Bukari Y."/>
            <person name="Amoako-Attah I."/>
            <person name="Meinhardt L.W."/>
            <person name="Bailey B.A."/>
            <person name="Cohen S.P."/>
        </authorList>
    </citation>
    <scope>NUCLEOTIDE SEQUENCE [LARGE SCALE GENOMIC DNA]</scope>
    <source>
        <strain evidence="1 2">GH-19</strain>
    </source>
</reference>